<keyword evidence="9" id="KW-0186">Copper</keyword>
<dbReference type="FunFam" id="2.60.40.420:FF:000045">
    <property type="entry name" value="Laccase 2"/>
    <property type="match status" value="1"/>
</dbReference>
<evidence type="ECO:0000259" key="14">
    <source>
        <dbReference type="Pfam" id="PF07731"/>
    </source>
</evidence>
<dbReference type="GO" id="GO:0052716">
    <property type="term" value="F:hydroquinone:oxygen oxidoreductase activity"/>
    <property type="evidence" value="ECO:0007669"/>
    <property type="project" value="UniProtKB-EC"/>
</dbReference>
<keyword evidence="8" id="KW-0560">Oxidoreductase</keyword>
<dbReference type="PROSITE" id="PS00079">
    <property type="entry name" value="MULTICOPPER_OXIDASE1"/>
    <property type="match status" value="1"/>
</dbReference>
<dbReference type="EC" id="1.10.3.2" evidence="5"/>
<evidence type="ECO:0000256" key="9">
    <source>
        <dbReference type="ARBA" id="ARBA00023008"/>
    </source>
</evidence>
<evidence type="ECO:0000313" key="17">
    <source>
        <dbReference type="Proteomes" id="UP000218811"/>
    </source>
</evidence>
<evidence type="ECO:0000256" key="2">
    <source>
        <dbReference type="ARBA" id="ARBA00001935"/>
    </source>
</evidence>
<dbReference type="Pfam" id="PF00394">
    <property type="entry name" value="Cu-oxidase"/>
    <property type="match status" value="1"/>
</dbReference>
<evidence type="ECO:0000259" key="13">
    <source>
        <dbReference type="Pfam" id="PF00394"/>
    </source>
</evidence>
<keyword evidence="17" id="KW-1185">Reference proteome</keyword>
<comment type="subcellular location">
    <subcellularLocation>
        <location evidence="3">Secreted</location>
    </subcellularLocation>
</comment>
<dbReference type="CDD" id="cd13856">
    <property type="entry name" value="CuRO_1_Tv-LCC_like"/>
    <property type="match status" value="1"/>
</dbReference>
<reference evidence="16 17" key="1">
    <citation type="journal article" date="2012" name="Science">
        <title>The Paleozoic origin of enzymatic lignin decomposition reconstructed from 31 fungal genomes.</title>
        <authorList>
            <person name="Floudas D."/>
            <person name="Binder M."/>
            <person name="Riley R."/>
            <person name="Barry K."/>
            <person name="Blanchette R.A."/>
            <person name="Henrissat B."/>
            <person name="Martinez A.T."/>
            <person name="Otillar R."/>
            <person name="Spatafora J.W."/>
            <person name="Yadav J.S."/>
            <person name="Aerts A."/>
            <person name="Benoit I."/>
            <person name="Boyd A."/>
            <person name="Carlson A."/>
            <person name="Copeland A."/>
            <person name="Coutinho P.M."/>
            <person name="de Vries R.P."/>
            <person name="Ferreira P."/>
            <person name="Findley K."/>
            <person name="Foster B."/>
            <person name="Gaskell J."/>
            <person name="Glotzer D."/>
            <person name="Gorecki P."/>
            <person name="Heitman J."/>
            <person name="Hesse C."/>
            <person name="Hori C."/>
            <person name="Igarashi K."/>
            <person name="Jurgens J.A."/>
            <person name="Kallen N."/>
            <person name="Kersten P."/>
            <person name="Kohler A."/>
            <person name="Kuees U."/>
            <person name="Kumar T.K.A."/>
            <person name="Kuo A."/>
            <person name="LaButti K."/>
            <person name="Larrondo L.F."/>
            <person name="Lindquist E."/>
            <person name="Ling A."/>
            <person name="Lombard V."/>
            <person name="Lucas S."/>
            <person name="Lundell T."/>
            <person name="Martin R."/>
            <person name="McLaughlin D.J."/>
            <person name="Morgenstern I."/>
            <person name="Morin E."/>
            <person name="Murat C."/>
            <person name="Nagy L.G."/>
            <person name="Nolan M."/>
            <person name="Ohm R.A."/>
            <person name="Patyshakuliyeva A."/>
            <person name="Rokas A."/>
            <person name="Ruiz-Duenas F.J."/>
            <person name="Sabat G."/>
            <person name="Salamov A."/>
            <person name="Samejima M."/>
            <person name="Schmutz J."/>
            <person name="Slot J.C."/>
            <person name="St John F."/>
            <person name="Stenlid J."/>
            <person name="Sun H."/>
            <person name="Sun S."/>
            <person name="Syed K."/>
            <person name="Tsang A."/>
            <person name="Wiebenga A."/>
            <person name="Young D."/>
            <person name="Pisabarro A."/>
            <person name="Eastwood D.C."/>
            <person name="Martin F."/>
            <person name="Cullen D."/>
            <person name="Grigoriev I.V."/>
            <person name="Hibbett D.S."/>
        </authorList>
    </citation>
    <scope>NUCLEOTIDE SEQUENCE [LARGE SCALE GENOMIC DNA]</scope>
    <source>
        <strain evidence="16 17">MD-104</strain>
    </source>
</reference>
<feature type="domain" description="Plastocyanin-like" evidence="15">
    <location>
        <begin position="34"/>
        <end position="151"/>
    </location>
</feature>
<dbReference type="GO" id="GO:0005507">
    <property type="term" value="F:copper ion binding"/>
    <property type="evidence" value="ECO:0007669"/>
    <property type="project" value="InterPro"/>
</dbReference>
<dbReference type="Proteomes" id="UP000218811">
    <property type="component" value="Unassembled WGS sequence"/>
</dbReference>
<dbReference type="InterPro" id="IPR001117">
    <property type="entry name" value="Cu-oxidase_2nd"/>
</dbReference>
<evidence type="ECO:0000256" key="6">
    <source>
        <dbReference type="ARBA" id="ARBA00022525"/>
    </source>
</evidence>
<comment type="cofactor">
    <cofactor evidence="2">
        <name>Cu cation</name>
        <dbReference type="ChEBI" id="CHEBI:23378"/>
    </cofactor>
</comment>
<organism evidence="16 17">
    <name type="scientific">Wolfiporia cocos (strain MD-104)</name>
    <name type="common">Brown rot fungus</name>
    <dbReference type="NCBI Taxonomy" id="742152"/>
    <lineage>
        <taxon>Eukaryota</taxon>
        <taxon>Fungi</taxon>
        <taxon>Dikarya</taxon>
        <taxon>Basidiomycota</taxon>
        <taxon>Agaricomycotina</taxon>
        <taxon>Agaricomycetes</taxon>
        <taxon>Polyporales</taxon>
        <taxon>Phaeolaceae</taxon>
        <taxon>Wolfiporia</taxon>
    </lineage>
</organism>
<proteinExistence type="inferred from homology"/>
<comment type="catalytic activity">
    <reaction evidence="1">
        <text>4 hydroquinone + O2 = 4 benzosemiquinone + 2 H2O</text>
        <dbReference type="Rhea" id="RHEA:11276"/>
        <dbReference type="ChEBI" id="CHEBI:15377"/>
        <dbReference type="ChEBI" id="CHEBI:15379"/>
        <dbReference type="ChEBI" id="CHEBI:17594"/>
        <dbReference type="ChEBI" id="CHEBI:17977"/>
        <dbReference type="EC" id="1.10.3.2"/>
    </reaction>
</comment>
<evidence type="ECO:0000313" key="16">
    <source>
        <dbReference type="EMBL" id="PCH36517.1"/>
    </source>
</evidence>
<evidence type="ECO:0000256" key="5">
    <source>
        <dbReference type="ARBA" id="ARBA00012297"/>
    </source>
</evidence>
<dbReference type="InterPro" id="IPR011706">
    <property type="entry name" value="Cu-oxidase_C"/>
</dbReference>
<dbReference type="PANTHER" id="PTHR11709:SF394">
    <property type="entry name" value="FI03373P-RELATED"/>
    <property type="match status" value="1"/>
</dbReference>
<protein>
    <recommendedName>
        <fullName evidence="5">laccase</fullName>
        <ecNumber evidence="5">1.10.3.2</ecNumber>
    </recommendedName>
</protein>
<name>A0A2H3JKI8_WOLCO</name>
<sequence length="517" mass="57364">MTARRLLFSLATLFLPYATLASSGPRTELHIVNREIAPDGFYRQTVLANGTFPGPIISGEKGDRFEINVHDHLTDSTMNKTTSIHWHGIYQHHTNWADGPEFVTQCPISPGHSFLYNFTVSTQAGTFWYHSHEGVQYCDGLRGPLIIYDPDDPHAHLYDVDDDSTVITLADWYHKPAIELTVPQFSQSILINGLGRGANDTTSPLSVITVQQGLRYRMRLVSISCDPYFNFTIDGHNMTIIEADGSNTEPFPGVDEIQIFAAQRYSFILDANQPIGNYWIRAAPEDTNQRAPVPPPGLAILRYVGAPDEEPETKSYPAINSLVETSLHALEPNVPGKPYPGGADMNFPLNFSFNDTKFYVNNASWESPPVPVLLQILHGEHTPQELLPHGSIIELPRNKTIEINMPGGLLNIPHPIHLHGHSFYVVRSAGNSSYNYENPVLRDTVSIGSSTTDNVTIRFDTNNPGPWFLHCHIDFHLAAGFAVVMAEDIAGTPAADRPPVAWDDLCAIYDKLPVSDH</sequence>
<evidence type="ECO:0000256" key="3">
    <source>
        <dbReference type="ARBA" id="ARBA00004613"/>
    </source>
</evidence>
<dbReference type="InterPro" id="IPR045087">
    <property type="entry name" value="Cu-oxidase_fam"/>
</dbReference>
<comment type="similarity">
    <text evidence="4">Belongs to the multicopper oxidase family.</text>
</comment>
<evidence type="ECO:0000256" key="12">
    <source>
        <dbReference type="SAM" id="SignalP"/>
    </source>
</evidence>
<feature type="domain" description="Plastocyanin-like" evidence="13">
    <location>
        <begin position="164"/>
        <end position="306"/>
    </location>
</feature>
<keyword evidence="10" id="KW-1015">Disulfide bond</keyword>
<dbReference type="PANTHER" id="PTHR11709">
    <property type="entry name" value="MULTI-COPPER OXIDASE"/>
    <property type="match status" value="1"/>
</dbReference>
<dbReference type="InterPro" id="IPR033138">
    <property type="entry name" value="Cu_oxidase_CS"/>
</dbReference>
<keyword evidence="7" id="KW-0479">Metal-binding</keyword>
<evidence type="ECO:0000256" key="4">
    <source>
        <dbReference type="ARBA" id="ARBA00010609"/>
    </source>
</evidence>
<dbReference type="Pfam" id="PF07731">
    <property type="entry name" value="Cu-oxidase_2"/>
    <property type="match status" value="1"/>
</dbReference>
<dbReference type="InterPro" id="IPR008972">
    <property type="entry name" value="Cupredoxin"/>
</dbReference>
<dbReference type="EMBL" id="KB467876">
    <property type="protein sequence ID" value="PCH36517.1"/>
    <property type="molecule type" value="Genomic_DNA"/>
</dbReference>
<evidence type="ECO:0000256" key="11">
    <source>
        <dbReference type="ARBA" id="ARBA00023180"/>
    </source>
</evidence>
<dbReference type="OMA" id="FTQTIMF"/>
<dbReference type="Gene3D" id="2.60.40.420">
    <property type="entry name" value="Cupredoxins - blue copper proteins"/>
    <property type="match status" value="3"/>
</dbReference>
<keyword evidence="6" id="KW-0964">Secreted</keyword>
<gene>
    <name evidence="16" type="primary">Wclcc3</name>
    <name evidence="16" type="ORF">WOLCODRAFT_157228</name>
</gene>
<feature type="chain" id="PRO_5013884199" description="laccase" evidence="12">
    <location>
        <begin position="22"/>
        <end position="517"/>
    </location>
</feature>
<feature type="signal peptide" evidence="12">
    <location>
        <begin position="1"/>
        <end position="21"/>
    </location>
</feature>
<dbReference type="Pfam" id="PF07732">
    <property type="entry name" value="Cu-oxidase_3"/>
    <property type="match status" value="1"/>
</dbReference>
<dbReference type="SUPFAM" id="SSF49503">
    <property type="entry name" value="Cupredoxins"/>
    <property type="match status" value="3"/>
</dbReference>
<keyword evidence="12" id="KW-0732">Signal</keyword>
<dbReference type="GO" id="GO:0005576">
    <property type="term" value="C:extracellular region"/>
    <property type="evidence" value="ECO:0007669"/>
    <property type="project" value="UniProtKB-SubCell"/>
</dbReference>
<accession>A0A2H3JKI8</accession>
<dbReference type="AlphaFoldDB" id="A0A2H3JKI8"/>
<dbReference type="InterPro" id="IPR011707">
    <property type="entry name" value="Cu-oxidase-like_N"/>
</dbReference>
<dbReference type="STRING" id="742152.A0A2H3JKI8"/>
<dbReference type="OrthoDB" id="2121828at2759"/>
<dbReference type="CDD" id="cd13903">
    <property type="entry name" value="CuRO_3_Tv-LCC_like"/>
    <property type="match status" value="1"/>
</dbReference>
<feature type="domain" description="Plastocyanin-like" evidence="14">
    <location>
        <begin position="367"/>
        <end position="488"/>
    </location>
</feature>
<evidence type="ECO:0000256" key="7">
    <source>
        <dbReference type="ARBA" id="ARBA00022723"/>
    </source>
</evidence>
<evidence type="ECO:0000259" key="15">
    <source>
        <dbReference type="Pfam" id="PF07732"/>
    </source>
</evidence>
<evidence type="ECO:0000256" key="8">
    <source>
        <dbReference type="ARBA" id="ARBA00023002"/>
    </source>
</evidence>
<keyword evidence="11" id="KW-0325">Glycoprotein</keyword>
<evidence type="ECO:0000256" key="1">
    <source>
        <dbReference type="ARBA" id="ARBA00000349"/>
    </source>
</evidence>
<evidence type="ECO:0000256" key="10">
    <source>
        <dbReference type="ARBA" id="ARBA00023157"/>
    </source>
</evidence>